<keyword evidence="4" id="KW-1185">Reference proteome</keyword>
<evidence type="ECO:0000313" key="2">
    <source>
        <dbReference type="EMBL" id="SHH08900.1"/>
    </source>
</evidence>
<dbReference type="AlphaFoldDB" id="A0A1M5Q4X5"/>
<dbReference type="Proteomes" id="UP000237771">
    <property type="component" value="Unassembled WGS sequence"/>
</dbReference>
<dbReference type="OrthoDB" id="9153118at2"/>
<accession>A0A1M5Q4X5</accession>
<reference evidence="1 4" key="3">
    <citation type="submission" date="2018-03" db="EMBL/GenBank/DDBJ databases">
        <title>Genomic Encyclopedia of Archaeal and Bacterial Type Strains, Phase II (KMG-II): from individual species to whole genera.</title>
        <authorList>
            <person name="Goeker M."/>
        </authorList>
    </citation>
    <scope>NUCLEOTIDE SEQUENCE [LARGE SCALE GENOMIC DNA]</scope>
    <source>
        <strain evidence="1 4">DSM 17797</strain>
    </source>
</reference>
<dbReference type="STRING" id="280093.SAMN05443373_10769"/>
<dbReference type="EMBL" id="FQWO01000007">
    <property type="protein sequence ID" value="SHH08900.1"/>
    <property type="molecule type" value="Genomic_DNA"/>
</dbReference>
<evidence type="ECO:0000313" key="1">
    <source>
        <dbReference type="EMBL" id="PRZ22068.1"/>
    </source>
</evidence>
<dbReference type="Pfam" id="PF04245">
    <property type="entry name" value="NA37"/>
    <property type="match status" value="1"/>
</dbReference>
<dbReference type="RefSeq" id="WP_072944014.1">
    <property type="nucleotide sequence ID" value="NZ_FQWO01000007.1"/>
</dbReference>
<evidence type="ECO:0000313" key="4">
    <source>
        <dbReference type="Proteomes" id="UP000237771"/>
    </source>
</evidence>
<dbReference type="InterPro" id="IPR007358">
    <property type="entry name" value="Nucleoid_associated_NdpA"/>
</dbReference>
<dbReference type="EMBL" id="PVUB01000007">
    <property type="protein sequence ID" value="PRZ22068.1"/>
    <property type="molecule type" value="Genomic_DNA"/>
</dbReference>
<dbReference type="GO" id="GO:0009295">
    <property type="term" value="C:nucleoid"/>
    <property type="evidence" value="ECO:0007669"/>
    <property type="project" value="InterPro"/>
</dbReference>
<gene>
    <name evidence="1" type="ORF">BC624_10769</name>
    <name evidence="2" type="ORF">SAMN05443373_10769</name>
</gene>
<sequence>MHNILLGKIDKLIIHYIGNKNSGDGVRFAEELTDFNKVEDRLSHLLASNFKAEELFHFYFDPNLELNPIYQFVSSVFRNEQSYIEESKNIGRYLYDKSTHPNIKSGELCIVYIKGCQLNEEIVDCIVLFKSENKETILKINNTNKGFDLTDISGLNINKLDKGCLIFNTERERGFVVSIIDNTNKGSEAQYWKDDFLSVQPKKDEFHQTNQFLGIAKQFVTKQLSDDFDLSKADKIDFLNRSVDYFKKHETFNKSEFEEEVFGDNNVIESFRKFDSIYRKDNELDLKDNFQISSQAVKKQSRVFKSVLKLDRNFDIYIHGNKNLIEKGVENDGRKYYKIYFEEEK</sequence>
<reference evidence="2" key="2">
    <citation type="submission" date="2016-11" db="EMBL/GenBank/DDBJ databases">
        <authorList>
            <person name="Jaros S."/>
            <person name="Januszkiewicz K."/>
            <person name="Wedrychowicz H."/>
        </authorList>
    </citation>
    <scope>NUCLEOTIDE SEQUENCE [LARGE SCALE GENOMIC DNA]</scope>
    <source>
        <strain evidence="2">DSM 19729</strain>
    </source>
</reference>
<proteinExistence type="predicted"/>
<reference evidence="3" key="1">
    <citation type="submission" date="2016-11" db="EMBL/GenBank/DDBJ databases">
        <authorList>
            <person name="Varghese N."/>
            <person name="Submissions S."/>
        </authorList>
    </citation>
    <scope>NUCLEOTIDE SEQUENCE [LARGE SCALE GENOMIC DNA]</scope>
    <source>
        <strain evidence="3">DSM 19729</strain>
    </source>
</reference>
<protein>
    <submittedName>
        <fullName evidence="1">Nucleoid associated protein NdpA</fullName>
    </submittedName>
</protein>
<dbReference type="Proteomes" id="UP000184384">
    <property type="component" value="Unassembled WGS sequence"/>
</dbReference>
<organism evidence="2 3">
    <name type="scientific">Flavobacterium granuli</name>
    <dbReference type="NCBI Taxonomy" id="280093"/>
    <lineage>
        <taxon>Bacteria</taxon>
        <taxon>Pseudomonadati</taxon>
        <taxon>Bacteroidota</taxon>
        <taxon>Flavobacteriia</taxon>
        <taxon>Flavobacteriales</taxon>
        <taxon>Flavobacteriaceae</taxon>
        <taxon>Flavobacterium</taxon>
    </lineage>
</organism>
<evidence type="ECO:0000313" key="3">
    <source>
        <dbReference type="Proteomes" id="UP000184384"/>
    </source>
</evidence>
<name>A0A1M5Q4X5_9FLAO</name>